<dbReference type="SUPFAM" id="SSF54373">
    <property type="entry name" value="FAD-linked reductases, C-terminal domain"/>
    <property type="match status" value="1"/>
</dbReference>
<keyword evidence="8" id="KW-1185">Reference proteome</keyword>
<keyword evidence="3 5" id="KW-0560">Oxidoreductase</keyword>
<dbReference type="AlphaFoldDB" id="A0A8H3YFA9"/>
<dbReference type="OrthoDB" id="5046242at2759"/>
<evidence type="ECO:0000256" key="5">
    <source>
        <dbReference type="RuleBase" id="RU362067"/>
    </source>
</evidence>
<evidence type="ECO:0000256" key="2">
    <source>
        <dbReference type="ARBA" id="ARBA00005995"/>
    </source>
</evidence>
<dbReference type="EC" id="1.4.3.-" evidence="5"/>
<feature type="binding site" evidence="4">
    <location>
        <position position="435"/>
    </location>
    <ligand>
        <name>substrate</name>
    </ligand>
</feature>
<feature type="binding site" evidence="4">
    <location>
        <position position="296"/>
    </location>
    <ligand>
        <name>FAD</name>
        <dbReference type="ChEBI" id="CHEBI:57692"/>
    </ligand>
</feature>
<name>A0A8H3YFA9_9TREE</name>
<dbReference type="PRINTS" id="PR00757">
    <property type="entry name" value="AMINEOXDASEF"/>
</dbReference>
<dbReference type="PANTHER" id="PTHR10742">
    <property type="entry name" value="FLAVIN MONOAMINE OXIDASE"/>
    <property type="match status" value="1"/>
</dbReference>
<evidence type="ECO:0000313" key="7">
    <source>
        <dbReference type="EMBL" id="GHJ85511.1"/>
    </source>
</evidence>
<keyword evidence="5" id="KW-0274">FAD</keyword>
<keyword evidence="5" id="KW-0285">Flavoprotein</keyword>
<dbReference type="GO" id="GO:0006338">
    <property type="term" value="P:chromatin remodeling"/>
    <property type="evidence" value="ECO:0007669"/>
    <property type="project" value="TreeGrafter"/>
</dbReference>
<feature type="binding site" evidence="4">
    <location>
        <begin position="88"/>
        <end position="89"/>
    </location>
    <ligand>
        <name>FAD</name>
        <dbReference type="ChEBI" id="CHEBI:57692"/>
    </ligand>
</feature>
<evidence type="ECO:0000256" key="1">
    <source>
        <dbReference type="ARBA" id="ARBA00001974"/>
    </source>
</evidence>
<evidence type="ECO:0000313" key="8">
    <source>
        <dbReference type="Proteomes" id="UP000620104"/>
    </source>
</evidence>
<dbReference type="Pfam" id="PF01593">
    <property type="entry name" value="Amino_oxidase"/>
    <property type="match status" value="1"/>
</dbReference>
<dbReference type="SUPFAM" id="SSF51905">
    <property type="entry name" value="FAD/NAD(P)-binding domain"/>
    <property type="match status" value="1"/>
</dbReference>
<protein>
    <recommendedName>
        <fullName evidence="5">Amine oxidase</fullName>
        <ecNumber evidence="5">1.4.3.-</ecNumber>
    </recommendedName>
</protein>
<dbReference type="GO" id="GO:0050660">
    <property type="term" value="F:flavin adenine dinucleotide binding"/>
    <property type="evidence" value="ECO:0007669"/>
    <property type="project" value="TreeGrafter"/>
</dbReference>
<dbReference type="InterPro" id="IPR050281">
    <property type="entry name" value="Flavin_monoamine_oxidase"/>
</dbReference>
<feature type="domain" description="Amine oxidase" evidence="6">
    <location>
        <begin position="68"/>
        <end position="555"/>
    </location>
</feature>
<dbReference type="InterPro" id="IPR001613">
    <property type="entry name" value="Flavin_amine_oxidase"/>
</dbReference>
<evidence type="ECO:0000256" key="3">
    <source>
        <dbReference type="ARBA" id="ARBA00023002"/>
    </source>
</evidence>
<comment type="similarity">
    <text evidence="2 5">Belongs to the flavin monoamine oxidase family.</text>
</comment>
<feature type="binding site" evidence="4">
    <location>
        <position position="69"/>
    </location>
    <ligand>
        <name>FAD</name>
        <dbReference type="ChEBI" id="CHEBI:57692"/>
    </ligand>
</feature>
<comment type="caution">
    <text evidence="7">The sequence shown here is derived from an EMBL/GenBank/DDBJ whole genome shotgun (WGS) entry which is preliminary data.</text>
</comment>
<evidence type="ECO:0000256" key="4">
    <source>
        <dbReference type="PIRSR" id="PIRSR601613-1"/>
    </source>
</evidence>
<dbReference type="GO" id="GO:0003682">
    <property type="term" value="F:chromatin binding"/>
    <property type="evidence" value="ECO:0007669"/>
    <property type="project" value="TreeGrafter"/>
</dbReference>
<proteinExistence type="inferred from homology"/>
<dbReference type="GO" id="GO:0016491">
    <property type="term" value="F:oxidoreductase activity"/>
    <property type="evidence" value="ECO:0007669"/>
    <property type="project" value="UniProtKB-KW"/>
</dbReference>
<gene>
    <name evidence="7" type="ORF">NliqN6_1913</name>
</gene>
<comment type="cofactor">
    <cofactor evidence="1 5">
        <name>FAD</name>
        <dbReference type="ChEBI" id="CHEBI:57692"/>
    </cofactor>
</comment>
<organism evidence="7 8">
    <name type="scientific">Naganishia liquefaciens</name>
    <dbReference type="NCBI Taxonomy" id="104408"/>
    <lineage>
        <taxon>Eukaryota</taxon>
        <taxon>Fungi</taxon>
        <taxon>Dikarya</taxon>
        <taxon>Basidiomycota</taxon>
        <taxon>Agaricomycotina</taxon>
        <taxon>Tremellomycetes</taxon>
        <taxon>Filobasidiales</taxon>
        <taxon>Filobasidiaceae</taxon>
        <taxon>Naganishia</taxon>
    </lineage>
</organism>
<dbReference type="Gene3D" id="3.50.50.60">
    <property type="entry name" value="FAD/NAD(P)-binding domain"/>
    <property type="match status" value="1"/>
</dbReference>
<dbReference type="InterPro" id="IPR036188">
    <property type="entry name" value="FAD/NAD-bd_sf"/>
</dbReference>
<dbReference type="PANTHER" id="PTHR10742:SF386">
    <property type="entry name" value="LYSINE-SPECIFIC HISTONE DEMETHYLASE 1A"/>
    <property type="match status" value="1"/>
</dbReference>
<dbReference type="Gene3D" id="3.90.660.10">
    <property type="match status" value="1"/>
</dbReference>
<evidence type="ECO:0000259" key="6">
    <source>
        <dbReference type="Pfam" id="PF01593"/>
    </source>
</evidence>
<dbReference type="InterPro" id="IPR002937">
    <property type="entry name" value="Amino_oxidase"/>
</dbReference>
<accession>A0A8H3YFA9</accession>
<dbReference type="EMBL" id="BLZA01000011">
    <property type="protein sequence ID" value="GHJ85511.1"/>
    <property type="molecule type" value="Genomic_DNA"/>
</dbReference>
<reference evidence="7" key="1">
    <citation type="submission" date="2020-07" db="EMBL/GenBank/DDBJ databases">
        <title>Draft Genome Sequence of a Deep-Sea Yeast, Naganishia (Cryptococcus) liquefaciens strain N6.</title>
        <authorList>
            <person name="Han Y.W."/>
            <person name="Kajitani R."/>
            <person name="Morimoto H."/>
            <person name="Parhat M."/>
            <person name="Tsubouchi H."/>
            <person name="Bakenova O."/>
            <person name="Ogata M."/>
            <person name="Argunhan B."/>
            <person name="Aoki R."/>
            <person name="Kajiwara S."/>
            <person name="Itoh T."/>
            <person name="Iwasaki H."/>
        </authorList>
    </citation>
    <scope>NUCLEOTIDE SEQUENCE</scope>
    <source>
        <strain evidence="7">N6</strain>
    </source>
</reference>
<sequence>MTESVKNTAAKGKEMLVSTGQTAVAGVNTMSTSAADALNITRQQGSLPSTVSSPPTLDADVIVLGAGISGLAAAAELVKRGNRVLVLEARDRIGGRIDSRIIASEESGKAFRVDMGASFVHGKYDNPIYDMTRELGMTIHYTSPEGEIRILDADGPMDENLANRLGFNVSHTFFDASRTYAQEHNPASSDSLASYVFAGNSPLFDGLDEMIEQGGSSNNASNKNSCWKAKALGRSFSGWTGAALEDVALKWWGFERDTIGPDGMVTGGKYHQVVDHLAGLVSREKKKGEIRLGEKVESVEWCSDEEYVAVKTRSSAGDECSGPTWVHTASRVICTLPLGVLQRDPPKFKPSLPPRKQRSIRSLGYGLLSKIAVRYEKAWWKESDKTTSFFILPREDHVEETMPPCLPEQKAALAPQGVMVQNFVTIDGSAQLVMFLGADYGHAMESAKQEECVEWAHDLFVRYLSPDSVESGTIPKPLGAIASSWSTDPYSLNSYTYIPSAVDVEDGLPVTPLDIADFAVPTWNGALGFAGEHTHQDRYASVHGAYESGIREGKRVGIALEMSRRGEE</sequence>
<dbReference type="Proteomes" id="UP000620104">
    <property type="component" value="Unassembled WGS sequence"/>
</dbReference>